<dbReference type="Proteomes" id="UP000214566">
    <property type="component" value="Unassembled WGS sequence"/>
</dbReference>
<keyword evidence="2" id="KW-0479">Metal-binding</keyword>
<dbReference type="RefSeq" id="WP_141202324.1">
    <property type="nucleotide sequence ID" value="NZ_LT592170.1"/>
</dbReference>
<dbReference type="Gene3D" id="1.20.120.50">
    <property type="entry name" value="Hemerythrin-like"/>
    <property type="match status" value="1"/>
</dbReference>
<dbReference type="EMBL" id="FLMQ01000045">
    <property type="protein sequence ID" value="SBP86973.1"/>
    <property type="molecule type" value="Genomic_DNA"/>
</dbReference>
<evidence type="ECO:0000256" key="1">
    <source>
        <dbReference type="ARBA" id="ARBA00010587"/>
    </source>
</evidence>
<dbReference type="AlphaFoldDB" id="A0A238D139"/>
<dbReference type="OrthoDB" id="5296936at2"/>
<evidence type="ECO:0000313" key="4">
    <source>
        <dbReference type="EMBL" id="SBP86973.1"/>
    </source>
</evidence>
<accession>A0A238D139</accession>
<name>A0A238D139_THIDL</name>
<evidence type="ECO:0000256" key="2">
    <source>
        <dbReference type="ARBA" id="ARBA00022723"/>
    </source>
</evidence>
<gene>
    <name evidence="4" type="ORF">THIARS_50221</name>
</gene>
<dbReference type="SUPFAM" id="SSF47188">
    <property type="entry name" value="Hemerythrin-like"/>
    <property type="match status" value="1"/>
</dbReference>
<keyword evidence="3" id="KW-0408">Iron</keyword>
<keyword evidence="5" id="KW-1185">Reference proteome</keyword>
<protein>
    <submittedName>
        <fullName evidence="4">Bacteriohemerythrin</fullName>
    </submittedName>
</protein>
<organism evidence="4 5">
    <name type="scientific">Thiomonas delicata</name>
    <name type="common">Thiomonas cuprina</name>
    <dbReference type="NCBI Taxonomy" id="364030"/>
    <lineage>
        <taxon>Bacteria</taxon>
        <taxon>Pseudomonadati</taxon>
        <taxon>Pseudomonadota</taxon>
        <taxon>Betaproteobacteria</taxon>
        <taxon>Burkholderiales</taxon>
        <taxon>Thiomonas</taxon>
    </lineage>
</organism>
<comment type="similarity">
    <text evidence="1">Belongs to the hemerythrin family.</text>
</comment>
<reference evidence="4 5" key="1">
    <citation type="submission" date="2016-06" db="EMBL/GenBank/DDBJ databases">
        <authorList>
            <person name="Kjaerup R.B."/>
            <person name="Dalgaard T.S."/>
            <person name="Juul-Madsen H.R."/>
        </authorList>
    </citation>
    <scope>NUCLEOTIDE SEQUENCE [LARGE SCALE GENOMIC DNA]</scope>
    <source>
        <strain evidence="4 5">DSM 16361</strain>
    </source>
</reference>
<proteinExistence type="inferred from homology"/>
<evidence type="ECO:0000256" key="3">
    <source>
        <dbReference type="ARBA" id="ARBA00023004"/>
    </source>
</evidence>
<sequence>MRNTSSTNPDVPPFRWSDALLLGHGTMGATHSEFVDLVAALSRAEDRRLPGLLGAFIAHTEEHFSAE</sequence>
<evidence type="ECO:0000313" key="5">
    <source>
        <dbReference type="Proteomes" id="UP000214566"/>
    </source>
</evidence>
<dbReference type="InterPro" id="IPR035938">
    <property type="entry name" value="Hemerythrin-like_sf"/>
</dbReference>
<dbReference type="GO" id="GO:0046872">
    <property type="term" value="F:metal ion binding"/>
    <property type="evidence" value="ECO:0007669"/>
    <property type="project" value="UniProtKB-KW"/>
</dbReference>